<dbReference type="GeneID" id="38116497"/>
<evidence type="ECO:0000313" key="8">
    <source>
        <dbReference type="EMBL" id="RDW79275.1"/>
    </source>
</evidence>
<dbReference type="Pfam" id="PF08031">
    <property type="entry name" value="BBE"/>
    <property type="match status" value="1"/>
</dbReference>
<accession>A0A3D8RZ14</accession>
<evidence type="ECO:0000256" key="2">
    <source>
        <dbReference type="ARBA" id="ARBA00005466"/>
    </source>
</evidence>
<dbReference type="GO" id="GO:0016491">
    <property type="term" value="F:oxidoreductase activity"/>
    <property type="evidence" value="ECO:0007669"/>
    <property type="project" value="UniProtKB-KW"/>
</dbReference>
<evidence type="ECO:0000313" key="9">
    <source>
        <dbReference type="Proteomes" id="UP000256690"/>
    </source>
</evidence>
<name>A0A3D8RZ14_9EURO</name>
<reference evidence="8 9" key="1">
    <citation type="journal article" date="2018" name="IMA Fungus">
        <title>IMA Genome-F 9: Draft genome sequence of Annulohypoxylon stygium, Aspergillus mulundensis, Berkeleyomyces basicola (syn. Thielaviopsis basicola), Ceratocystis smalleyi, two Cercospora beticola strains, Coleophoma cylindrospora, Fusarium fracticaudum, Phialophora cf. hyalina, and Morchella septimelata.</title>
        <authorList>
            <person name="Wingfield B.D."/>
            <person name="Bills G.F."/>
            <person name="Dong Y."/>
            <person name="Huang W."/>
            <person name="Nel W.J."/>
            <person name="Swalarsk-Parry B.S."/>
            <person name="Vaghefi N."/>
            <person name="Wilken P.M."/>
            <person name="An Z."/>
            <person name="de Beer Z.W."/>
            <person name="De Vos L."/>
            <person name="Chen L."/>
            <person name="Duong T.A."/>
            <person name="Gao Y."/>
            <person name="Hammerbacher A."/>
            <person name="Kikkert J.R."/>
            <person name="Li Y."/>
            <person name="Li H."/>
            <person name="Li K."/>
            <person name="Li Q."/>
            <person name="Liu X."/>
            <person name="Ma X."/>
            <person name="Naidoo K."/>
            <person name="Pethybridge S.J."/>
            <person name="Sun J."/>
            <person name="Steenkamp E.T."/>
            <person name="van der Nest M.A."/>
            <person name="van Wyk S."/>
            <person name="Wingfield M.J."/>
            <person name="Xiong C."/>
            <person name="Yue Q."/>
            <person name="Zhang X."/>
        </authorList>
    </citation>
    <scope>NUCLEOTIDE SEQUENCE [LARGE SCALE GENOMIC DNA]</scope>
    <source>
        <strain evidence="8 9">DSM 5745</strain>
    </source>
</reference>
<feature type="chain" id="PRO_5017754937" description="FAD-binding PCMH-type domain-containing protein" evidence="6">
    <location>
        <begin position="23"/>
        <end position="506"/>
    </location>
</feature>
<dbReference type="STRING" id="1810919.A0A3D8RZ14"/>
<dbReference type="InterPro" id="IPR050416">
    <property type="entry name" value="FAD-linked_Oxidoreductase"/>
</dbReference>
<dbReference type="RefSeq" id="XP_026603975.1">
    <property type="nucleotide sequence ID" value="XM_026748143.1"/>
</dbReference>
<proteinExistence type="inferred from homology"/>
<evidence type="ECO:0000256" key="3">
    <source>
        <dbReference type="ARBA" id="ARBA00022630"/>
    </source>
</evidence>
<feature type="domain" description="FAD-binding PCMH-type" evidence="7">
    <location>
        <begin position="62"/>
        <end position="235"/>
    </location>
</feature>
<dbReference type="InterPro" id="IPR006094">
    <property type="entry name" value="Oxid_FAD_bind_N"/>
</dbReference>
<dbReference type="EMBL" id="PVWQ01000006">
    <property type="protein sequence ID" value="RDW79275.1"/>
    <property type="molecule type" value="Genomic_DNA"/>
</dbReference>
<evidence type="ECO:0000256" key="1">
    <source>
        <dbReference type="ARBA" id="ARBA00001974"/>
    </source>
</evidence>
<dbReference type="PROSITE" id="PS51387">
    <property type="entry name" value="FAD_PCMH"/>
    <property type="match status" value="1"/>
</dbReference>
<dbReference type="OrthoDB" id="9996127at2759"/>
<dbReference type="Gene3D" id="3.40.462.20">
    <property type="match status" value="1"/>
</dbReference>
<dbReference type="Gene3D" id="3.30.465.10">
    <property type="match status" value="1"/>
</dbReference>
<keyword evidence="5" id="KW-0560">Oxidoreductase</keyword>
<dbReference type="InterPro" id="IPR016169">
    <property type="entry name" value="FAD-bd_PCMH_sub2"/>
</dbReference>
<comment type="caution">
    <text evidence="8">The sequence shown here is derived from an EMBL/GenBank/DDBJ whole genome shotgun (WGS) entry which is preliminary data.</text>
</comment>
<keyword evidence="6" id="KW-0732">Signal</keyword>
<dbReference type="InterPro" id="IPR036318">
    <property type="entry name" value="FAD-bd_PCMH-like_sf"/>
</dbReference>
<dbReference type="Pfam" id="PF01565">
    <property type="entry name" value="FAD_binding_4"/>
    <property type="match status" value="1"/>
</dbReference>
<keyword evidence="4" id="KW-0274">FAD</keyword>
<dbReference type="Proteomes" id="UP000256690">
    <property type="component" value="Unassembled WGS sequence"/>
</dbReference>
<dbReference type="InterPro" id="IPR016166">
    <property type="entry name" value="FAD-bd_PCMH"/>
</dbReference>
<comment type="cofactor">
    <cofactor evidence="1">
        <name>FAD</name>
        <dbReference type="ChEBI" id="CHEBI:57692"/>
    </cofactor>
</comment>
<evidence type="ECO:0000256" key="4">
    <source>
        <dbReference type="ARBA" id="ARBA00022827"/>
    </source>
</evidence>
<keyword evidence="3" id="KW-0285">Flavoprotein</keyword>
<protein>
    <recommendedName>
        <fullName evidence="7">FAD-binding PCMH-type domain-containing protein</fullName>
    </recommendedName>
</protein>
<evidence type="ECO:0000256" key="5">
    <source>
        <dbReference type="ARBA" id="ARBA00023002"/>
    </source>
</evidence>
<organism evidence="8 9">
    <name type="scientific">Aspergillus mulundensis</name>
    <dbReference type="NCBI Taxonomy" id="1810919"/>
    <lineage>
        <taxon>Eukaryota</taxon>
        <taxon>Fungi</taxon>
        <taxon>Dikarya</taxon>
        <taxon>Ascomycota</taxon>
        <taxon>Pezizomycotina</taxon>
        <taxon>Eurotiomycetes</taxon>
        <taxon>Eurotiomycetidae</taxon>
        <taxon>Eurotiales</taxon>
        <taxon>Aspergillaceae</taxon>
        <taxon>Aspergillus</taxon>
        <taxon>Aspergillus subgen. Nidulantes</taxon>
    </lineage>
</organism>
<gene>
    <name evidence="8" type="ORF">DSM5745_06127</name>
</gene>
<evidence type="ECO:0000256" key="6">
    <source>
        <dbReference type="SAM" id="SignalP"/>
    </source>
</evidence>
<dbReference type="PANTHER" id="PTHR42973">
    <property type="entry name" value="BINDING OXIDOREDUCTASE, PUTATIVE (AFU_ORTHOLOGUE AFUA_1G17690)-RELATED"/>
    <property type="match status" value="1"/>
</dbReference>
<comment type="similarity">
    <text evidence="2">Belongs to the oxygen-dependent FAD-linked oxidoreductase family.</text>
</comment>
<dbReference type="PANTHER" id="PTHR42973:SF9">
    <property type="entry name" value="FAD-BINDING PCMH-TYPE DOMAIN-CONTAINING PROTEIN-RELATED"/>
    <property type="match status" value="1"/>
</dbReference>
<sequence length="506" mass="56428">MSPSSCWLSLAGLALLATGSNALLPSRADIETTLQSRLSEGAEIYFPDEEVFELATERWSYYHPPNFTVVVEVAEEEDVAMAIKYANANEIPFLAVNGGHGAISSLSRLHQGMEIWMHKLNSFEIAEDGQTVTLGGGIKSSELIPALFKYGKHTVHGVCECVSYLGPVLGGGHGTMQGKYGMGADQIVSLRLATAEGEIITVSEDEGDEDLWWAMRGAGHNFGIVTSVTSKIYDVPEGGKWAYEQLMFTGDQSEELFEIFNELADIQPPEFFVWTYLVRIPDMDPENPIYLANFMREGLDEIEPELIDPFRELSQVPALAKTVGLYTDIPRWINTAVGSRGCAAEANKVRFPISFPRYDPRAQRELFDVFANGTAEGSPFNTSMVLLEQYSAQGVESKPENATAYPHRFDDLLVSPVIAYLSDGDEEEEDALEFGDVLRDILLEATDNPTELHAYVNYASGEEGVRAWYGYEPWRLEKLQEVKRRYDPEERFSFYGPIPLTEELTE</sequence>
<evidence type="ECO:0000259" key="7">
    <source>
        <dbReference type="PROSITE" id="PS51387"/>
    </source>
</evidence>
<dbReference type="SUPFAM" id="SSF56176">
    <property type="entry name" value="FAD-binding/transporter-associated domain-like"/>
    <property type="match status" value="1"/>
</dbReference>
<dbReference type="InterPro" id="IPR012951">
    <property type="entry name" value="BBE"/>
</dbReference>
<keyword evidence="9" id="KW-1185">Reference proteome</keyword>
<dbReference type="AlphaFoldDB" id="A0A3D8RZ14"/>
<dbReference type="GO" id="GO:0071949">
    <property type="term" value="F:FAD binding"/>
    <property type="evidence" value="ECO:0007669"/>
    <property type="project" value="InterPro"/>
</dbReference>
<feature type="signal peptide" evidence="6">
    <location>
        <begin position="1"/>
        <end position="22"/>
    </location>
</feature>